<dbReference type="OrthoDB" id="2678957at2"/>
<proteinExistence type="predicted"/>
<protein>
    <submittedName>
        <fullName evidence="1">Uncharacterized protein</fullName>
    </submittedName>
</protein>
<dbReference type="RefSeq" id="WP_073009579.1">
    <property type="nucleotide sequence ID" value="NZ_FQXD01000010.1"/>
</dbReference>
<evidence type="ECO:0000313" key="2">
    <source>
        <dbReference type="Proteomes" id="UP000184079"/>
    </source>
</evidence>
<keyword evidence="2" id="KW-1185">Reference proteome</keyword>
<accession>A0A1M5UMB4</accession>
<gene>
    <name evidence="1" type="ORF">SAMN05421807_11039</name>
</gene>
<evidence type="ECO:0000313" key="1">
    <source>
        <dbReference type="EMBL" id="SHH64101.1"/>
    </source>
</evidence>
<dbReference type="EMBL" id="FQXD01000010">
    <property type="protein sequence ID" value="SHH64101.1"/>
    <property type="molecule type" value="Genomic_DNA"/>
</dbReference>
<dbReference type="AlphaFoldDB" id="A0A1M5UMB4"/>
<name>A0A1M5UMB4_9BACI</name>
<organism evidence="1 2">
    <name type="scientific">Virgibacillus chiguensis</name>
    <dbReference type="NCBI Taxonomy" id="411959"/>
    <lineage>
        <taxon>Bacteria</taxon>
        <taxon>Bacillati</taxon>
        <taxon>Bacillota</taxon>
        <taxon>Bacilli</taxon>
        <taxon>Bacillales</taxon>
        <taxon>Bacillaceae</taxon>
        <taxon>Virgibacillus</taxon>
    </lineage>
</organism>
<reference evidence="2" key="1">
    <citation type="submission" date="2016-11" db="EMBL/GenBank/DDBJ databases">
        <authorList>
            <person name="Varghese N."/>
            <person name="Submissions S."/>
        </authorList>
    </citation>
    <scope>NUCLEOTIDE SEQUENCE [LARGE SCALE GENOMIC DNA]</scope>
    <source>
        <strain evidence="2">CGMCC 1.6496</strain>
    </source>
</reference>
<dbReference type="Proteomes" id="UP000184079">
    <property type="component" value="Unassembled WGS sequence"/>
</dbReference>
<sequence length="101" mass="11723">MNETEKTVIANYEQNERMMILVFAQWCVNYDVDALEVYKKAYPHQQANKVLEEMMEETVPKEEADFIATETVLQALQLFGNDDLAFAVQQEVDNQNMNKGK</sequence>